<dbReference type="InterPro" id="IPR001245">
    <property type="entry name" value="Ser-Thr/Tyr_kinase_cat_dom"/>
</dbReference>
<keyword evidence="24" id="KW-1185">Reference proteome</keyword>
<dbReference type="InterPro" id="IPR036116">
    <property type="entry name" value="FN3_sf"/>
</dbReference>
<dbReference type="Gene3D" id="3.80.20.20">
    <property type="entry name" value="Receptor L-domain"/>
    <property type="match status" value="1"/>
</dbReference>
<keyword evidence="5" id="KW-0165">Cleavage on pair of basic residues</keyword>
<keyword evidence="2" id="KW-1003">Cell membrane</keyword>
<evidence type="ECO:0000256" key="3">
    <source>
        <dbReference type="ARBA" id="ARBA00022553"/>
    </source>
</evidence>
<dbReference type="Pfam" id="PF01030">
    <property type="entry name" value="Recep_L_domain"/>
    <property type="match status" value="1"/>
</dbReference>
<keyword evidence="16" id="KW-0325">Glycoprotein</keyword>
<evidence type="ECO:0000256" key="12">
    <source>
        <dbReference type="ARBA" id="ARBA00023136"/>
    </source>
</evidence>
<dbReference type="GO" id="GO:0046328">
    <property type="term" value="P:regulation of JNK cascade"/>
    <property type="evidence" value="ECO:0007669"/>
    <property type="project" value="TreeGrafter"/>
</dbReference>
<dbReference type="PROSITE" id="PS00109">
    <property type="entry name" value="PROTEIN_KINASE_TYR"/>
    <property type="match status" value="1"/>
</dbReference>
<dbReference type="GO" id="GO:0043410">
    <property type="term" value="P:positive regulation of MAPK cascade"/>
    <property type="evidence" value="ECO:0007669"/>
    <property type="project" value="TreeGrafter"/>
</dbReference>
<organism evidence="23 24">
    <name type="scientific">Gouania willdenowi</name>
    <name type="common">Blunt-snouted clingfish</name>
    <name type="synonym">Lepadogaster willdenowi</name>
    <dbReference type="NCBI Taxonomy" id="441366"/>
    <lineage>
        <taxon>Eukaryota</taxon>
        <taxon>Metazoa</taxon>
        <taxon>Chordata</taxon>
        <taxon>Craniata</taxon>
        <taxon>Vertebrata</taxon>
        <taxon>Euteleostomi</taxon>
        <taxon>Actinopterygii</taxon>
        <taxon>Neopterygii</taxon>
        <taxon>Teleostei</taxon>
        <taxon>Neoteleostei</taxon>
        <taxon>Acanthomorphata</taxon>
        <taxon>Ovalentaria</taxon>
        <taxon>Blenniimorphae</taxon>
        <taxon>Blenniiformes</taxon>
        <taxon>Gobiesocoidei</taxon>
        <taxon>Gobiesocidae</taxon>
        <taxon>Gobiesocinae</taxon>
        <taxon>Gouania</taxon>
    </lineage>
</organism>
<dbReference type="InterPro" id="IPR000719">
    <property type="entry name" value="Prot_kinase_dom"/>
</dbReference>
<feature type="region of interest" description="Disordered" evidence="20">
    <location>
        <begin position="586"/>
        <end position="690"/>
    </location>
</feature>
<dbReference type="CDD" id="cd05032">
    <property type="entry name" value="PTKc_InsR_like"/>
    <property type="match status" value="1"/>
</dbReference>
<dbReference type="GO" id="GO:0042593">
    <property type="term" value="P:glucose homeostasis"/>
    <property type="evidence" value="ECO:0007669"/>
    <property type="project" value="TreeGrafter"/>
</dbReference>
<dbReference type="InterPro" id="IPR020635">
    <property type="entry name" value="Tyr_kinase_cat_dom"/>
</dbReference>
<dbReference type="Gene3D" id="3.30.200.20">
    <property type="entry name" value="Phosphorylase Kinase, domain 1"/>
    <property type="match status" value="1"/>
</dbReference>
<dbReference type="Proteomes" id="UP000694680">
    <property type="component" value="Chromosome 3"/>
</dbReference>
<accession>A0A8C5DD56</accession>
<evidence type="ECO:0000256" key="2">
    <source>
        <dbReference type="ARBA" id="ARBA00022475"/>
    </source>
</evidence>
<dbReference type="PANTHER" id="PTHR24416">
    <property type="entry name" value="TYROSINE-PROTEIN KINASE RECEPTOR"/>
    <property type="match status" value="1"/>
</dbReference>
<dbReference type="Ensembl" id="ENSGWIT00000001692.1">
    <property type="protein sequence ID" value="ENSGWIP00000001571.1"/>
    <property type="gene ID" value="ENSGWIG00000000907.1"/>
</dbReference>
<dbReference type="AlphaFoldDB" id="A0A8C5DD56"/>
<dbReference type="InterPro" id="IPR008266">
    <property type="entry name" value="Tyr_kinase_AS"/>
</dbReference>
<dbReference type="SUPFAM" id="SSF49265">
    <property type="entry name" value="Fibronectin type III"/>
    <property type="match status" value="1"/>
</dbReference>
<evidence type="ECO:0000256" key="21">
    <source>
        <dbReference type="SAM" id="Phobius"/>
    </source>
</evidence>
<dbReference type="InterPro" id="IPR002011">
    <property type="entry name" value="Tyr_kinase_rcpt_2_CS"/>
</dbReference>
<feature type="binding site" evidence="18">
    <location>
        <position position="313"/>
    </location>
    <ligand>
        <name>ATP</name>
        <dbReference type="ChEBI" id="CHEBI:30616"/>
    </ligand>
</feature>
<dbReference type="InterPro" id="IPR011009">
    <property type="entry name" value="Kinase-like_dom_sf"/>
</dbReference>
<evidence type="ECO:0000256" key="6">
    <source>
        <dbReference type="ARBA" id="ARBA00022692"/>
    </source>
</evidence>
<proteinExistence type="inferred from homology"/>
<feature type="compositionally biased region" description="Polar residues" evidence="20">
    <location>
        <begin position="635"/>
        <end position="656"/>
    </location>
</feature>
<comment type="subcellular location">
    <subcellularLocation>
        <location evidence="1">Cell membrane</location>
        <topology evidence="1">Single-pass type I membrane protein</topology>
    </subcellularLocation>
</comment>
<dbReference type="EC" id="2.7.10.1" evidence="19"/>
<evidence type="ECO:0000256" key="9">
    <source>
        <dbReference type="ARBA" id="ARBA00022777"/>
    </source>
</evidence>
<evidence type="ECO:0000256" key="5">
    <source>
        <dbReference type="ARBA" id="ARBA00022685"/>
    </source>
</evidence>
<dbReference type="SUPFAM" id="SSF52058">
    <property type="entry name" value="L domain-like"/>
    <property type="match status" value="1"/>
</dbReference>
<keyword evidence="11 21" id="KW-1133">Transmembrane helix</keyword>
<evidence type="ECO:0000256" key="11">
    <source>
        <dbReference type="ARBA" id="ARBA00022989"/>
    </source>
</evidence>
<dbReference type="GO" id="GO:0030424">
    <property type="term" value="C:axon"/>
    <property type="evidence" value="ECO:0007669"/>
    <property type="project" value="TreeGrafter"/>
</dbReference>
<dbReference type="FunFam" id="1.10.510.10:FF:000050">
    <property type="entry name" value="Tyrosine-protein kinase receptor"/>
    <property type="match status" value="1"/>
</dbReference>
<evidence type="ECO:0000256" key="18">
    <source>
        <dbReference type="PROSITE-ProRule" id="PRU10141"/>
    </source>
</evidence>
<reference evidence="23" key="3">
    <citation type="submission" date="2025-09" db="UniProtKB">
        <authorList>
            <consortium name="Ensembl"/>
        </authorList>
    </citation>
    <scope>IDENTIFICATION</scope>
</reference>
<keyword evidence="6 19" id="KW-0812">Transmembrane</keyword>
<comment type="similarity">
    <text evidence="19">Belongs to the protein kinase superfamily. Tyr protein kinase family. Insulin receptor subfamily.</text>
</comment>
<evidence type="ECO:0000256" key="13">
    <source>
        <dbReference type="ARBA" id="ARBA00023137"/>
    </source>
</evidence>
<dbReference type="Pfam" id="PF07714">
    <property type="entry name" value="PK_Tyr_Ser-Thr"/>
    <property type="match status" value="1"/>
</dbReference>
<dbReference type="PROSITE" id="PS50011">
    <property type="entry name" value="PROTEIN_KINASE_DOM"/>
    <property type="match status" value="1"/>
</dbReference>
<keyword evidence="3 19" id="KW-0597">Phosphoprotein</keyword>
<dbReference type="GO" id="GO:0043560">
    <property type="term" value="F:insulin receptor substrate binding"/>
    <property type="evidence" value="ECO:0007669"/>
    <property type="project" value="TreeGrafter"/>
</dbReference>
<evidence type="ECO:0000256" key="20">
    <source>
        <dbReference type="SAM" id="MobiDB-lite"/>
    </source>
</evidence>
<evidence type="ECO:0000313" key="24">
    <source>
        <dbReference type="Proteomes" id="UP000694680"/>
    </source>
</evidence>
<keyword evidence="12 21" id="KW-0472">Membrane</keyword>
<dbReference type="InterPro" id="IPR050122">
    <property type="entry name" value="RTK"/>
</dbReference>
<evidence type="ECO:0000256" key="8">
    <source>
        <dbReference type="ARBA" id="ARBA00022741"/>
    </source>
</evidence>
<evidence type="ECO:0000256" key="19">
    <source>
        <dbReference type="RuleBase" id="RU000312"/>
    </source>
</evidence>
<comment type="catalytic activity">
    <reaction evidence="17 19">
        <text>L-tyrosyl-[protein] + ATP = O-phospho-L-tyrosyl-[protein] + ADP + H(+)</text>
        <dbReference type="Rhea" id="RHEA:10596"/>
        <dbReference type="Rhea" id="RHEA-COMP:10136"/>
        <dbReference type="Rhea" id="RHEA-COMP:20101"/>
        <dbReference type="ChEBI" id="CHEBI:15378"/>
        <dbReference type="ChEBI" id="CHEBI:30616"/>
        <dbReference type="ChEBI" id="CHEBI:46858"/>
        <dbReference type="ChEBI" id="CHEBI:61978"/>
        <dbReference type="ChEBI" id="CHEBI:456216"/>
        <dbReference type="EC" id="2.7.10.1"/>
    </reaction>
</comment>
<feature type="compositionally biased region" description="Pro residues" evidence="20">
    <location>
        <begin position="606"/>
        <end position="628"/>
    </location>
</feature>
<evidence type="ECO:0000256" key="1">
    <source>
        <dbReference type="ARBA" id="ARBA00004251"/>
    </source>
</evidence>
<dbReference type="InterPro" id="IPR036941">
    <property type="entry name" value="Rcpt_L-dom_sf"/>
</dbReference>
<name>A0A8C5DD56_GOUWI</name>
<evidence type="ECO:0000256" key="17">
    <source>
        <dbReference type="ARBA" id="ARBA00051243"/>
    </source>
</evidence>
<evidence type="ECO:0000256" key="7">
    <source>
        <dbReference type="ARBA" id="ARBA00022737"/>
    </source>
</evidence>
<evidence type="ECO:0000256" key="14">
    <source>
        <dbReference type="ARBA" id="ARBA00023157"/>
    </source>
</evidence>
<dbReference type="PROSITE" id="PS00239">
    <property type="entry name" value="RECEPTOR_TYR_KIN_II"/>
    <property type="match status" value="1"/>
</dbReference>
<protein>
    <recommendedName>
        <fullName evidence="19">Tyrosine-protein kinase receptor</fullName>
        <ecNumber evidence="19">2.7.10.1</ecNumber>
    </recommendedName>
</protein>
<keyword evidence="4" id="KW-0808">Transferase</keyword>
<dbReference type="GO" id="GO:0048009">
    <property type="term" value="P:insulin-like growth factor receptor signaling pathway"/>
    <property type="evidence" value="ECO:0007669"/>
    <property type="project" value="TreeGrafter"/>
</dbReference>
<keyword evidence="9" id="KW-0418">Kinase</keyword>
<keyword evidence="8 18" id="KW-0547">Nucleotide-binding</keyword>
<gene>
    <name evidence="23" type="primary">LOC114481603</name>
</gene>
<dbReference type="FunFam" id="3.30.200.20:FF:000026">
    <property type="entry name" value="Tyrosine-protein kinase receptor"/>
    <property type="match status" value="1"/>
</dbReference>
<sequence length="690" mass="77644">MITDYLLLFRVSGLDSLSTLFPNLAVIRGRNLFYNYALVIFEMTSLKDIGLYNLRNITRGAIRIEKNPELCYLDSIDWSLILDAEFNNYIAGNKQSKECSDVCPGIMENNPQCRKTMFNNNYNYRCWNSNHCQKGKPSAAPVCSLRFELQIGVHKCSKHECVSGQAFRTQRGMRLSNLSPGNYSVRVRATSLAGNGSWTHTVDLYVAKRYDNFLYAMIFVPLAIVFLICSMVGLLVVLNKKRNSDRLGNGVLYASVNPEYFSAAEMYVPDDWEVAREKIALSRELGQGSFGMVYEGMAKGVVKDEPETRVAIKTVNETASMRERIEFLNEASVMKEFNCHHVVRLLGVVSQGQPTLVIMELMTRGDLKSYLRSLRPKEQQWSSLSLPPLKTMLQMAGQIADGMAYLNANKFVHRDLAARNCMVAEDFTVKIGDFGMTRDIYETDYYRKGGKGLLPVRWMSPESLKDGVFTTYSDVWSFGVVLWEISTLAEQPYQGLSNEQVLRFVMEGGLLEKPQNCPDMLFELMRMCWQYNPKMRPSFVEIISSLKEELEPSFREVSFFYSSDNKPVDVQLQAQLHLDQLEEDEGHTELDASSMHTQPQQSPAPQQTPPTPTSEAPPVPSLAPPSPSSPSTSSNTTDKQPSEQQQQAANGLSGSNVAMRAPLDDLPPYAHMNGGRKNERTMPLPQSSAC</sequence>
<evidence type="ECO:0000256" key="16">
    <source>
        <dbReference type="ARBA" id="ARBA00023180"/>
    </source>
</evidence>
<dbReference type="InterPro" id="IPR000494">
    <property type="entry name" value="Rcpt_L-dom"/>
</dbReference>
<dbReference type="SUPFAM" id="SSF56112">
    <property type="entry name" value="Protein kinase-like (PK-like)"/>
    <property type="match status" value="1"/>
</dbReference>
<dbReference type="Gene3D" id="1.10.510.10">
    <property type="entry name" value="Transferase(Phosphotransferase) domain 1"/>
    <property type="match status" value="1"/>
</dbReference>
<feature type="domain" description="Protein kinase" evidence="22">
    <location>
        <begin position="279"/>
        <end position="554"/>
    </location>
</feature>
<dbReference type="InterPro" id="IPR017441">
    <property type="entry name" value="Protein_kinase_ATP_BS"/>
</dbReference>
<keyword evidence="13" id="KW-0829">Tyrosine-protein kinase</keyword>
<evidence type="ECO:0000256" key="4">
    <source>
        <dbReference type="ARBA" id="ARBA00022679"/>
    </source>
</evidence>
<dbReference type="GO" id="GO:0005009">
    <property type="term" value="F:insulin receptor activity"/>
    <property type="evidence" value="ECO:0007669"/>
    <property type="project" value="TreeGrafter"/>
</dbReference>
<evidence type="ECO:0000259" key="22">
    <source>
        <dbReference type="PROSITE" id="PS50011"/>
    </source>
</evidence>
<reference evidence="23" key="2">
    <citation type="submission" date="2025-08" db="UniProtKB">
        <authorList>
            <consortium name="Ensembl"/>
        </authorList>
    </citation>
    <scope>IDENTIFICATION</scope>
</reference>
<dbReference type="GO" id="GO:0005899">
    <property type="term" value="C:insulin receptor complex"/>
    <property type="evidence" value="ECO:0007669"/>
    <property type="project" value="TreeGrafter"/>
</dbReference>
<reference evidence="23" key="1">
    <citation type="submission" date="2020-06" db="EMBL/GenBank/DDBJ databases">
        <authorList>
            <consortium name="Wellcome Sanger Institute Data Sharing"/>
        </authorList>
    </citation>
    <scope>NUCLEOTIDE SEQUENCE [LARGE SCALE GENOMIC DNA]</scope>
</reference>
<dbReference type="SMART" id="SM00219">
    <property type="entry name" value="TyrKc"/>
    <property type="match status" value="1"/>
</dbReference>
<feature type="transmembrane region" description="Helical" evidence="21">
    <location>
        <begin position="213"/>
        <end position="238"/>
    </location>
</feature>
<keyword evidence="14" id="KW-1015">Disulfide bond</keyword>
<keyword evidence="10 18" id="KW-0067">ATP-binding</keyword>
<dbReference type="PANTHER" id="PTHR24416:SF106">
    <property type="entry name" value="INSULIN-LIKE GROWTH FACTOR 1 RECEPTOR"/>
    <property type="match status" value="1"/>
</dbReference>
<keyword evidence="15 19" id="KW-0675">Receptor</keyword>
<dbReference type="PROSITE" id="PS00107">
    <property type="entry name" value="PROTEIN_KINASE_ATP"/>
    <property type="match status" value="1"/>
</dbReference>
<dbReference type="PRINTS" id="PR00109">
    <property type="entry name" value="TYRKINASE"/>
</dbReference>
<keyword evidence="7" id="KW-0677">Repeat</keyword>
<evidence type="ECO:0000256" key="10">
    <source>
        <dbReference type="ARBA" id="ARBA00022840"/>
    </source>
</evidence>
<evidence type="ECO:0000313" key="23">
    <source>
        <dbReference type="Ensembl" id="ENSGWIP00000001571.1"/>
    </source>
</evidence>
<evidence type="ECO:0000256" key="15">
    <source>
        <dbReference type="ARBA" id="ARBA00023170"/>
    </source>
</evidence>
<dbReference type="GO" id="GO:0051897">
    <property type="term" value="P:positive regulation of phosphatidylinositol 3-kinase/protein kinase B signal transduction"/>
    <property type="evidence" value="ECO:0007669"/>
    <property type="project" value="TreeGrafter"/>
</dbReference>
<dbReference type="GO" id="GO:0005524">
    <property type="term" value="F:ATP binding"/>
    <property type="evidence" value="ECO:0007669"/>
    <property type="project" value="UniProtKB-UniRule"/>
</dbReference>